<keyword evidence="2" id="KW-1185">Reference proteome</keyword>
<dbReference type="RefSeq" id="WP_344224190.1">
    <property type="nucleotide sequence ID" value="NZ_BAAAQA010000015.1"/>
</dbReference>
<dbReference type="EMBL" id="BAAAQA010000015">
    <property type="protein sequence ID" value="GAA2115204.1"/>
    <property type="molecule type" value="Genomic_DNA"/>
</dbReference>
<comment type="caution">
    <text evidence="1">The sequence shown here is derived from an EMBL/GenBank/DDBJ whole genome shotgun (WGS) entry which is preliminary data.</text>
</comment>
<evidence type="ECO:0000313" key="2">
    <source>
        <dbReference type="Proteomes" id="UP001500166"/>
    </source>
</evidence>
<protein>
    <submittedName>
        <fullName evidence="1">Membrane protein insertion efficiency factor YidD</fullName>
    </submittedName>
</protein>
<dbReference type="NCBIfam" id="TIGR00278">
    <property type="entry name" value="membrane protein insertion efficiency factor YidD"/>
    <property type="match status" value="1"/>
</dbReference>
<sequence length="101" mass="11161">MTTLSRVTSVPRKGVDLAIRGYQRYISPRKGFNCAYLVARGEDSCSGVIRNIFAERGLMRGVIPTMIQFAACYQAAMMLGRDRPRVQGVCCCGGIPIPIRF</sequence>
<evidence type="ECO:0000313" key="1">
    <source>
        <dbReference type="EMBL" id="GAA2115204.1"/>
    </source>
</evidence>
<proteinExistence type="predicted"/>
<name>A0ABN2XRF2_9MICC</name>
<accession>A0ABN2XRF2</accession>
<dbReference type="InterPro" id="IPR002696">
    <property type="entry name" value="Membr_insert_effic_factor_YidD"/>
</dbReference>
<reference evidence="1 2" key="1">
    <citation type="journal article" date="2019" name="Int. J. Syst. Evol. Microbiol.">
        <title>The Global Catalogue of Microorganisms (GCM) 10K type strain sequencing project: providing services to taxonomists for standard genome sequencing and annotation.</title>
        <authorList>
            <consortium name="The Broad Institute Genomics Platform"/>
            <consortium name="The Broad Institute Genome Sequencing Center for Infectious Disease"/>
            <person name="Wu L."/>
            <person name="Ma J."/>
        </authorList>
    </citation>
    <scope>NUCLEOTIDE SEQUENCE [LARGE SCALE GENOMIC DNA]</scope>
    <source>
        <strain evidence="1 2">JCM 15914</strain>
    </source>
</reference>
<dbReference type="Proteomes" id="UP001500166">
    <property type="component" value="Unassembled WGS sequence"/>
</dbReference>
<organism evidence="1 2">
    <name type="scientific">Kocuria atrinae</name>
    <dbReference type="NCBI Taxonomy" id="592377"/>
    <lineage>
        <taxon>Bacteria</taxon>
        <taxon>Bacillati</taxon>
        <taxon>Actinomycetota</taxon>
        <taxon>Actinomycetes</taxon>
        <taxon>Micrococcales</taxon>
        <taxon>Micrococcaceae</taxon>
        <taxon>Kocuria</taxon>
    </lineage>
</organism>
<gene>
    <name evidence="1" type="primary">yidD</name>
    <name evidence="1" type="ORF">GCM10009824_12980</name>
</gene>